<feature type="coiled-coil region" evidence="1">
    <location>
        <begin position="112"/>
        <end position="153"/>
    </location>
</feature>
<dbReference type="RefSeq" id="WP_079413609.1">
    <property type="nucleotide sequence ID" value="NZ_MZGW01000012.1"/>
</dbReference>
<accession>A0A1V4I460</accession>
<comment type="caution">
    <text evidence="2">The sequence shown here is derived from an EMBL/GenBank/DDBJ whole genome shotgun (WGS) entry which is preliminary data.</text>
</comment>
<reference evidence="2 3" key="1">
    <citation type="submission" date="2017-03" db="EMBL/GenBank/DDBJ databases">
        <title>Genome sequence of Clostridium thermoalcaliphilum DSM 7309.</title>
        <authorList>
            <person name="Poehlein A."/>
            <person name="Daniel R."/>
        </authorList>
    </citation>
    <scope>NUCLEOTIDE SEQUENCE [LARGE SCALE GENOMIC DNA]</scope>
    <source>
        <strain evidence="2 3">DSM 7309</strain>
    </source>
</reference>
<organism evidence="2 3">
    <name type="scientific">Alkalithermobacter paradoxus</name>
    <dbReference type="NCBI Taxonomy" id="29349"/>
    <lineage>
        <taxon>Bacteria</taxon>
        <taxon>Bacillati</taxon>
        <taxon>Bacillota</taxon>
        <taxon>Clostridia</taxon>
        <taxon>Peptostreptococcales</taxon>
        <taxon>Tepidibacteraceae</taxon>
        <taxon>Alkalithermobacter</taxon>
    </lineage>
</organism>
<gene>
    <name evidence="2" type="ORF">CLOTH_19890</name>
</gene>
<dbReference type="AlphaFoldDB" id="A0A1V4I460"/>
<dbReference type="EMBL" id="MZGW01000012">
    <property type="protein sequence ID" value="OPJ54768.1"/>
    <property type="molecule type" value="Genomic_DNA"/>
</dbReference>
<keyword evidence="3" id="KW-1185">Reference proteome</keyword>
<evidence type="ECO:0000256" key="1">
    <source>
        <dbReference type="SAM" id="Coils"/>
    </source>
</evidence>
<evidence type="ECO:0000313" key="3">
    <source>
        <dbReference type="Proteomes" id="UP000190140"/>
    </source>
</evidence>
<name>A0A1V4I460_9FIRM</name>
<protein>
    <recommendedName>
        <fullName evidence="4">DUF4209 domain-containing protein</fullName>
    </recommendedName>
</protein>
<keyword evidence="1" id="KW-0175">Coiled coil</keyword>
<dbReference type="STRING" id="29349.CLOTH_19890"/>
<evidence type="ECO:0008006" key="4">
    <source>
        <dbReference type="Google" id="ProtNLM"/>
    </source>
</evidence>
<sequence>MDKEKFNRYKAYIDKDNLLRIEYIFEKDECEITKRFIKDVFDLDTDKMSFSEIHEFLSSIFKYRNINFPKNEMDFYITVYKKIIFLEGLPRDEYKILNDKINRLYIKIDEIMSKIEIRKSNLKEEYDKHKERLADINNRIERLRKEFKPYIEEVREKELITTRLLPYIEYQNKKCDHYNKMLENERLDLQKVNIKSKALSNCNKIRSDESDTFKYFLSPIEDSEELFLPECDYSISIKFYKELKGLLEKYDSLYYQEKQDEINQLLANYKYKSDIIEKVKKDNIHNYIKFIATYIEEKNVCGYILENTNNNHVIYRRKEVIKTAIDCYKEKNYLSFISIIATQIEGIFYDYCFEMGIQPDGINSFTLNTKLNMLNEKIRFNAYEYFAFDFPLIRNMVAHGLLMDDEHVAKTAHEVLLDLQFLVFDIKTNEKIPYNKPLKFFSMFDTDKNIYLTVSKLCKTNPNDECMYRYLYDKDYKNNLEWLFNPMYKSIIEFYGLLDQVEKVHNYLIGNKFWVFLETRLNGILNKEIIVQWDNILQVMICYYKNHSSYKSTFNEIVRVKKILSNKMSTKLY</sequence>
<dbReference type="OrthoDB" id="2082864at2"/>
<proteinExistence type="predicted"/>
<dbReference type="Proteomes" id="UP000190140">
    <property type="component" value="Unassembled WGS sequence"/>
</dbReference>
<evidence type="ECO:0000313" key="2">
    <source>
        <dbReference type="EMBL" id="OPJ54768.1"/>
    </source>
</evidence>